<comment type="caution">
    <text evidence="1">The sequence shown here is derived from an EMBL/GenBank/DDBJ whole genome shotgun (WGS) entry which is preliminary data.</text>
</comment>
<proteinExistence type="predicted"/>
<name>A0A6A4RS16_SCOMX</name>
<gene>
    <name evidence="1" type="ORF">F2P81_022327</name>
</gene>
<dbReference type="EMBL" id="VEVO01000020">
    <property type="protein sequence ID" value="KAF0025446.1"/>
    <property type="molecule type" value="Genomic_DNA"/>
</dbReference>
<dbReference type="AlphaFoldDB" id="A0A6A4RS16"/>
<sequence>MESLRPVDELFSAESCNAGGYGAELLEPDNCAHLASPGVVVSRWIRCWNAEQAGLRVAEMKNGFEHSGGGQLRALRIYCRCHGPD</sequence>
<reference evidence="1 2" key="1">
    <citation type="submission" date="2019-06" db="EMBL/GenBank/DDBJ databases">
        <title>Draft genomes of female and male turbot (Scophthalmus maximus).</title>
        <authorList>
            <person name="Xu H."/>
            <person name="Xu X.-W."/>
            <person name="Shao C."/>
            <person name="Chen S."/>
        </authorList>
    </citation>
    <scope>NUCLEOTIDE SEQUENCE [LARGE SCALE GENOMIC DNA]</scope>
    <source>
        <strain evidence="1">Ysfricsl-2016a</strain>
        <tissue evidence="1">Blood</tissue>
    </source>
</reference>
<accession>A0A6A4RS16</accession>
<protein>
    <submittedName>
        <fullName evidence="1">Uncharacterized protein</fullName>
    </submittedName>
</protein>
<dbReference type="Proteomes" id="UP000438429">
    <property type="component" value="Unassembled WGS sequence"/>
</dbReference>
<organism evidence="1 2">
    <name type="scientific">Scophthalmus maximus</name>
    <name type="common">Turbot</name>
    <name type="synonym">Psetta maxima</name>
    <dbReference type="NCBI Taxonomy" id="52904"/>
    <lineage>
        <taxon>Eukaryota</taxon>
        <taxon>Metazoa</taxon>
        <taxon>Chordata</taxon>
        <taxon>Craniata</taxon>
        <taxon>Vertebrata</taxon>
        <taxon>Euteleostomi</taxon>
        <taxon>Actinopterygii</taxon>
        <taxon>Neopterygii</taxon>
        <taxon>Teleostei</taxon>
        <taxon>Neoteleostei</taxon>
        <taxon>Acanthomorphata</taxon>
        <taxon>Carangaria</taxon>
        <taxon>Pleuronectiformes</taxon>
        <taxon>Pleuronectoidei</taxon>
        <taxon>Scophthalmidae</taxon>
        <taxon>Scophthalmus</taxon>
    </lineage>
</organism>
<evidence type="ECO:0000313" key="2">
    <source>
        <dbReference type="Proteomes" id="UP000438429"/>
    </source>
</evidence>
<evidence type="ECO:0000313" key="1">
    <source>
        <dbReference type="EMBL" id="KAF0025446.1"/>
    </source>
</evidence>